<evidence type="ECO:0000256" key="2">
    <source>
        <dbReference type="ARBA" id="ARBA00022448"/>
    </source>
</evidence>
<evidence type="ECO:0000256" key="5">
    <source>
        <dbReference type="ARBA" id="ARBA00022970"/>
    </source>
</evidence>
<feature type="transmembrane region" description="Helical" evidence="9">
    <location>
        <begin position="162"/>
        <end position="181"/>
    </location>
</feature>
<keyword evidence="2" id="KW-0813">Transport</keyword>
<keyword evidence="11" id="KW-1185">Reference proteome</keyword>
<feature type="transmembrane region" description="Helical" evidence="9">
    <location>
        <begin position="211"/>
        <end position="233"/>
    </location>
</feature>
<evidence type="ECO:0000313" key="11">
    <source>
        <dbReference type="Proteomes" id="UP000308037"/>
    </source>
</evidence>
<dbReference type="InterPro" id="IPR052157">
    <property type="entry name" value="BCAA_transport_permease"/>
</dbReference>
<comment type="subcellular location">
    <subcellularLocation>
        <location evidence="1">Cell membrane</location>
        <topology evidence="1">Multi-pass membrane protein</topology>
    </subcellularLocation>
</comment>
<dbReference type="CDD" id="cd06582">
    <property type="entry name" value="TM_PBP1_LivH_like"/>
    <property type="match status" value="1"/>
</dbReference>
<keyword evidence="5" id="KW-0029">Amino-acid transport</keyword>
<dbReference type="PANTHER" id="PTHR11795">
    <property type="entry name" value="BRANCHED-CHAIN AMINO ACID TRANSPORT SYSTEM PERMEASE PROTEIN LIVH"/>
    <property type="match status" value="1"/>
</dbReference>
<name>A0A4U5JAV5_9EURY</name>
<proteinExistence type="inferred from homology"/>
<comment type="similarity">
    <text evidence="8">Belongs to the binding-protein-dependent transport system permease family. LivHM subfamily.</text>
</comment>
<evidence type="ECO:0000256" key="1">
    <source>
        <dbReference type="ARBA" id="ARBA00004651"/>
    </source>
</evidence>
<dbReference type="RefSeq" id="WP_137275836.1">
    <property type="nucleotide sequence ID" value="NZ_QKNX01000002.1"/>
</dbReference>
<evidence type="ECO:0000256" key="8">
    <source>
        <dbReference type="ARBA" id="ARBA00037998"/>
    </source>
</evidence>
<keyword evidence="4 9" id="KW-0812">Transmembrane</keyword>
<evidence type="ECO:0000313" key="10">
    <source>
        <dbReference type="EMBL" id="TKR25934.1"/>
    </source>
</evidence>
<accession>A0A4U5JAV5</accession>
<feature type="transmembrane region" description="Helical" evidence="9">
    <location>
        <begin position="40"/>
        <end position="60"/>
    </location>
</feature>
<keyword evidence="7 9" id="KW-0472">Membrane</keyword>
<feature type="transmembrane region" description="Helical" evidence="9">
    <location>
        <begin position="286"/>
        <end position="307"/>
    </location>
</feature>
<feature type="transmembrane region" description="Helical" evidence="9">
    <location>
        <begin position="6"/>
        <end position="28"/>
    </location>
</feature>
<sequence>MSVVGNVIGFLIQTLAVSSIYILVAIGLSITLGTLKFVNFAHAALYLAGVYIGLMIAFELPFSGDIARSLGLQSFGVELGFLAALILVPIVAFALGLLMERFVARSFYDRPDTDQILVTFGILLIVQELARAFVGGRSITFSRPGWATGAADLGPLGTYSSWRLAIIGITAILVGSVFLYIKYTDVGLAVRAGTEDTEMLNLLGVRSTRPFLVIFGVGSGLAGAAGVVGGPVFSVVPEIGVEVLVPAFLVVVVGGVGSIAGSVVGGLLIGAVEVGLQMNAPTWSSVGIYALAAIVLLVRPAGLLGSVEVGE</sequence>
<dbReference type="EMBL" id="QKNX01000002">
    <property type="protein sequence ID" value="TKR25934.1"/>
    <property type="molecule type" value="Genomic_DNA"/>
</dbReference>
<protein>
    <submittedName>
        <fullName evidence="10">Branched-chain amino acid ABC transporter permease</fullName>
    </submittedName>
</protein>
<gene>
    <name evidence="10" type="ORF">DM868_05415</name>
</gene>
<dbReference type="PANTHER" id="PTHR11795:SF442">
    <property type="entry name" value="ABC TRANSPORTER ATP-BINDING PROTEIN"/>
    <property type="match status" value="1"/>
</dbReference>
<dbReference type="InterPro" id="IPR001851">
    <property type="entry name" value="ABC_transp_permease"/>
</dbReference>
<keyword evidence="3" id="KW-1003">Cell membrane</keyword>
<comment type="caution">
    <text evidence="10">The sequence shown here is derived from an EMBL/GenBank/DDBJ whole genome shotgun (WGS) entry which is preliminary data.</text>
</comment>
<evidence type="ECO:0000256" key="4">
    <source>
        <dbReference type="ARBA" id="ARBA00022692"/>
    </source>
</evidence>
<dbReference type="OrthoDB" id="43815at2157"/>
<evidence type="ECO:0000256" key="9">
    <source>
        <dbReference type="SAM" id="Phobius"/>
    </source>
</evidence>
<evidence type="ECO:0000256" key="3">
    <source>
        <dbReference type="ARBA" id="ARBA00022475"/>
    </source>
</evidence>
<feature type="transmembrane region" description="Helical" evidence="9">
    <location>
        <begin position="80"/>
        <end position="104"/>
    </location>
</feature>
<evidence type="ECO:0000256" key="7">
    <source>
        <dbReference type="ARBA" id="ARBA00023136"/>
    </source>
</evidence>
<organism evidence="10 11">
    <name type="scientific">Natronomonas salsuginis</name>
    <dbReference type="NCBI Taxonomy" id="2217661"/>
    <lineage>
        <taxon>Archaea</taxon>
        <taxon>Methanobacteriati</taxon>
        <taxon>Methanobacteriota</taxon>
        <taxon>Stenosarchaea group</taxon>
        <taxon>Halobacteria</taxon>
        <taxon>Halobacteriales</taxon>
        <taxon>Natronomonadaceae</taxon>
        <taxon>Natronomonas</taxon>
    </lineage>
</organism>
<reference evidence="10 11" key="1">
    <citation type="submission" date="2019-04" db="EMBL/GenBank/DDBJ databases">
        <title>Natronomonas sp. F20-122 a newhaloarchaeon isolated from a saline saltern of Isla Bacuta, Huelva, Spain.</title>
        <authorList>
            <person name="Duran-Viseras A."/>
            <person name="Sanchez-Porro C."/>
            <person name="Ventosa A."/>
        </authorList>
    </citation>
    <scope>NUCLEOTIDE SEQUENCE [LARGE SCALE GENOMIC DNA]</scope>
    <source>
        <strain evidence="10 11">F20-122</strain>
    </source>
</reference>
<evidence type="ECO:0000256" key="6">
    <source>
        <dbReference type="ARBA" id="ARBA00022989"/>
    </source>
</evidence>
<dbReference type="GO" id="GO:0022857">
    <property type="term" value="F:transmembrane transporter activity"/>
    <property type="evidence" value="ECO:0007669"/>
    <property type="project" value="InterPro"/>
</dbReference>
<dbReference type="GO" id="GO:0006865">
    <property type="term" value="P:amino acid transport"/>
    <property type="evidence" value="ECO:0007669"/>
    <property type="project" value="UniProtKB-KW"/>
</dbReference>
<dbReference type="Pfam" id="PF02653">
    <property type="entry name" value="BPD_transp_2"/>
    <property type="match status" value="1"/>
</dbReference>
<feature type="transmembrane region" description="Helical" evidence="9">
    <location>
        <begin position="116"/>
        <end position="134"/>
    </location>
</feature>
<dbReference type="Proteomes" id="UP000308037">
    <property type="component" value="Unassembled WGS sequence"/>
</dbReference>
<dbReference type="AlphaFoldDB" id="A0A4U5JAV5"/>
<keyword evidence="6 9" id="KW-1133">Transmembrane helix</keyword>
<dbReference type="GO" id="GO:0005886">
    <property type="term" value="C:plasma membrane"/>
    <property type="evidence" value="ECO:0007669"/>
    <property type="project" value="UniProtKB-SubCell"/>
</dbReference>
<feature type="transmembrane region" description="Helical" evidence="9">
    <location>
        <begin position="245"/>
        <end position="274"/>
    </location>
</feature>